<dbReference type="GO" id="GO:0005886">
    <property type="term" value="C:plasma membrane"/>
    <property type="evidence" value="ECO:0007669"/>
    <property type="project" value="TreeGrafter"/>
</dbReference>
<evidence type="ECO:0000256" key="3">
    <source>
        <dbReference type="ARBA" id="ARBA00023157"/>
    </source>
</evidence>
<feature type="compositionally biased region" description="Low complexity" evidence="6">
    <location>
        <begin position="682"/>
        <end position="698"/>
    </location>
</feature>
<feature type="disulfide bond" evidence="5">
    <location>
        <begin position="349"/>
        <end position="359"/>
    </location>
</feature>
<keyword evidence="11" id="KW-1185">Reference proteome</keyword>
<feature type="domain" description="SRCR" evidence="9">
    <location>
        <begin position="285"/>
        <end position="380"/>
    </location>
</feature>
<keyword evidence="7" id="KW-1133">Transmembrane helix</keyword>
<dbReference type="FunFam" id="3.10.250.10:FF:000017">
    <property type="entry name" value="CD6 molecule"/>
    <property type="match status" value="1"/>
</dbReference>
<evidence type="ECO:0000313" key="10">
    <source>
        <dbReference type="EMBL" id="KYO41678.1"/>
    </source>
</evidence>
<evidence type="ECO:0000259" key="9">
    <source>
        <dbReference type="PROSITE" id="PS50287"/>
    </source>
</evidence>
<feature type="region of interest" description="Disordered" evidence="6">
    <location>
        <begin position="624"/>
        <end position="643"/>
    </location>
</feature>
<keyword evidence="1 8" id="KW-0732">Signal</keyword>
<feature type="region of interest" description="Disordered" evidence="6">
    <location>
        <begin position="35"/>
        <end position="59"/>
    </location>
</feature>
<dbReference type="GO" id="GO:0031638">
    <property type="term" value="P:zymogen activation"/>
    <property type="evidence" value="ECO:0007669"/>
    <property type="project" value="TreeGrafter"/>
</dbReference>
<keyword evidence="7" id="KW-0812">Transmembrane</keyword>
<dbReference type="eggNOG" id="ENOG502QUHF">
    <property type="taxonomic scope" value="Eukaryota"/>
</dbReference>
<evidence type="ECO:0000256" key="7">
    <source>
        <dbReference type="SAM" id="Phobius"/>
    </source>
</evidence>
<keyword evidence="7" id="KW-0472">Membrane</keyword>
<proteinExistence type="predicted"/>
<accession>A0A151NY00</accession>
<protein>
    <submittedName>
        <fullName evidence="10">T-cell differentiation antigen CD6 isoform D</fullName>
    </submittedName>
</protein>
<dbReference type="PANTHER" id="PTHR48071">
    <property type="entry name" value="SRCR DOMAIN-CONTAINING PROTEIN"/>
    <property type="match status" value="1"/>
</dbReference>
<dbReference type="Gene3D" id="3.10.250.10">
    <property type="entry name" value="SRCR-like domain"/>
    <property type="match status" value="3"/>
</dbReference>
<dbReference type="Proteomes" id="UP000050525">
    <property type="component" value="Unassembled WGS sequence"/>
</dbReference>
<reference evidence="10 11" key="1">
    <citation type="journal article" date="2012" name="Genome Biol.">
        <title>Sequencing three crocodilian genomes to illuminate the evolution of archosaurs and amniotes.</title>
        <authorList>
            <person name="St John J.A."/>
            <person name="Braun E.L."/>
            <person name="Isberg S.R."/>
            <person name="Miles L.G."/>
            <person name="Chong A.Y."/>
            <person name="Gongora J."/>
            <person name="Dalzell P."/>
            <person name="Moran C."/>
            <person name="Bed'hom B."/>
            <person name="Abzhanov A."/>
            <person name="Burgess S.C."/>
            <person name="Cooksey A.M."/>
            <person name="Castoe T.A."/>
            <person name="Crawford N.G."/>
            <person name="Densmore L.D."/>
            <person name="Drew J.C."/>
            <person name="Edwards S.V."/>
            <person name="Faircloth B.C."/>
            <person name="Fujita M.K."/>
            <person name="Greenwold M.J."/>
            <person name="Hoffmann F.G."/>
            <person name="Howard J.M."/>
            <person name="Iguchi T."/>
            <person name="Janes D.E."/>
            <person name="Khan S.Y."/>
            <person name="Kohno S."/>
            <person name="de Koning A.J."/>
            <person name="Lance S.L."/>
            <person name="McCarthy F.M."/>
            <person name="McCormack J.E."/>
            <person name="Merchant M.E."/>
            <person name="Peterson D.G."/>
            <person name="Pollock D.D."/>
            <person name="Pourmand N."/>
            <person name="Raney B.J."/>
            <person name="Roessler K.A."/>
            <person name="Sanford J.R."/>
            <person name="Sawyer R.H."/>
            <person name="Schmidt C.J."/>
            <person name="Triplett E.W."/>
            <person name="Tuberville T.D."/>
            <person name="Venegas-Anaya M."/>
            <person name="Howard J.T."/>
            <person name="Jarvis E.D."/>
            <person name="Guillette L.J.Jr."/>
            <person name="Glenn T.C."/>
            <person name="Green R.E."/>
            <person name="Ray D.A."/>
        </authorList>
    </citation>
    <scope>NUCLEOTIDE SEQUENCE [LARGE SCALE GENOMIC DNA]</scope>
    <source>
        <strain evidence="10">KSC_2009_1</strain>
    </source>
</reference>
<dbReference type="GO" id="GO:0004252">
    <property type="term" value="F:serine-type endopeptidase activity"/>
    <property type="evidence" value="ECO:0007669"/>
    <property type="project" value="TreeGrafter"/>
</dbReference>
<gene>
    <name evidence="10" type="primary">CD6-1</name>
    <name evidence="10" type="ORF">Y1Q_0006419</name>
</gene>
<feature type="chain" id="PRO_5007586473" evidence="8">
    <location>
        <begin position="17"/>
        <end position="698"/>
    </location>
</feature>
<dbReference type="EMBL" id="AKHW03001628">
    <property type="protein sequence ID" value="KYO41678.1"/>
    <property type="molecule type" value="Genomic_DNA"/>
</dbReference>
<keyword evidence="3 5" id="KW-1015">Disulfide bond</keyword>
<feature type="disulfide bond" evidence="5">
    <location>
        <begin position="251"/>
        <end position="261"/>
    </location>
</feature>
<evidence type="ECO:0000313" key="11">
    <source>
        <dbReference type="Proteomes" id="UP000050525"/>
    </source>
</evidence>
<dbReference type="FunFam" id="3.10.250.10:FF:000006">
    <property type="entry name" value="neurotrypsin isoform X2"/>
    <property type="match status" value="1"/>
</dbReference>
<feature type="region of interest" description="Disordered" evidence="6">
    <location>
        <begin position="459"/>
        <end position="481"/>
    </location>
</feature>
<evidence type="ECO:0000256" key="6">
    <source>
        <dbReference type="SAM" id="MobiDB-lite"/>
    </source>
</evidence>
<evidence type="ECO:0000256" key="4">
    <source>
        <dbReference type="ARBA" id="ARBA00023180"/>
    </source>
</evidence>
<evidence type="ECO:0000256" key="5">
    <source>
        <dbReference type="PROSITE-ProRule" id="PRU00196"/>
    </source>
</evidence>
<organism evidence="10 11">
    <name type="scientific">Alligator mississippiensis</name>
    <name type="common">American alligator</name>
    <dbReference type="NCBI Taxonomy" id="8496"/>
    <lineage>
        <taxon>Eukaryota</taxon>
        <taxon>Metazoa</taxon>
        <taxon>Chordata</taxon>
        <taxon>Craniata</taxon>
        <taxon>Vertebrata</taxon>
        <taxon>Euteleostomi</taxon>
        <taxon>Archelosauria</taxon>
        <taxon>Archosauria</taxon>
        <taxon>Crocodylia</taxon>
        <taxon>Alligatoridae</taxon>
        <taxon>Alligatorinae</taxon>
        <taxon>Alligator</taxon>
    </lineage>
</organism>
<comment type="caution">
    <text evidence="5">Lacks conserved residue(s) required for the propagation of feature annotation.</text>
</comment>
<dbReference type="SUPFAM" id="SSF56487">
    <property type="entry name" value="SRCR-like"/>
    <property type="match status" value="3"/>
</dbReference>
<evidence type="ECO:0000256" key="8">
    <source>
        <dbReference type="SAM" id="SignalP"/>
    </source>
</evidence>
<feature type="transmembrane region" description="Helical" evidence="7">
    <location>
        <begin position="419"/>
        <end position="444"/>
    </location>
</feature>
<evidence type="ECO:0000256" key="2">
    <source>
        <dbReference type="ARBA" id="ARBA00022737"/>
    </source>
</evidence>
<feature type="signal peptide" evidence="8">
    <location>
        <begin position="1"/>
        <end position="16"/>
    </location>
</feature>
<dbReference type="AlphaFoldDB" id="A0A151NY00"/>
<feature type="domain" description="SRCR" evidence="9">
    <location>
        <begin position="75"/>
        <end position="177"/>
    </location>
</feature>
<sequence length="698" mass="75398">MDVLRVFLLALSVTAPRPGLLELVVPSAFPENITHGSDGNMHAEPATLDDGSAQRRKGGRTVVPDAIGLSREEPFRLVNNNSTCKGTVEVHYHGMWVPACGDSWSMKTSHAVCRQLNCGVAKWESAPAEKEPLYTFQSCPAINISCGELGSQEEHCLVQLSVSRTCCSGKLAHITCTGHRAVRLADGGSRCEGRVEVSEADVWGTVCDDAWDMVDADVVCKQLNCGWSIQAPGNSSFQKGTGPIHLDEVHCVGNESSLWDCLAERSHDCGHKEDAGVVCSEHQQWRLSGGKDHCAGQVEVYYKGSWNTVCDGTWYLEEQSVLCQSLGCGSPAKQLHFNHTLQGKMNYQCLGHEASLAQCIWHYNKMTVCHQSRAAGVICNGSMGLLDPFQPETMIPGGPRLPGTTTGYLNLEAKLPSHWTLLIIIIILGLILLITMLAFTAALLRMRKKHAHAVTSSLGGGPVLMNHSTQSQDMPAGASNDYRKIPTNVSRVQEMPAVPIPNAEDSDSDYEHYDFSSKPPMALSTFYNSLRRHPDEIQSGSSFPAAPNYEELNQNLQPQDWPPEPPAVLAPTWQTEGISSGLSTEANYCNSGNTTQLPWSTPTLPAAGSHLLLALPAQGTSGSQISFQAGTDNADSSSTSSGEWYENIQGKEHEGAQIGHAPSFPAWTAHSTPSGNHIPGGDSSSTDSDYDDIQTTTY</sequence>
<dbReference type="InterPro" id="IPR001190">
    <property type="entry name" value="SRCR"/>
</dbReference>
<feature type="domain" description="SRCR" evidence="9">
    <location>
        <begin position="182"/>
        <end position="280"/>
    </location>
</feature>
<evidence type="ECO:0000256" key="1">
    <source>
        <dbReference type="ARBA" id="ARBA00022729"/>
    </source>
</evidence>
<dbReference type="Pfam" id="PF00530">
    <property type="entry name" value="SRCR"/>
    <property type="match status" value="3"/>
</dbReference>
<feature type="disulfide bond" evidence="5">
    <location>
        <begin position="146"/>
        <end position="156"/>
    </location>
</feature>
<keyword evidence="4" id="KW-0325">Glycoprotein</keyword>
<dbReference type="InterPro" id="IPR036772">
    <property type="entry name" value="SRCR-like_dom_sf"/>
</dbReference>
<dbReference type="PANTHER" id="PTHR48071:SF27">
    <property type="entry name" value="SCAVENGER RECEPTOR CYSTEINE-RICH TYPE 1 PROTEIN M130-LIKE"/>
    <property type="match status" value="1"/>
</dbReference>
<dbReference type="PROSITE" id="PS50287">
    <property type="entry name" value="SRCR_2"/>
    <property type="match status" value="3"/>
</dbReference>
<feature type="compositionally biased region" description="Polar residues" evidence="6">
    <location>
        <begin position="624"/>
        <end position="642"/>
    </location>
</feature>
<dbReference type="PRINTS" id="PR00258">
    <property type="entry name" value="SPERACTRCPTR"/>
</dbReference>
<name>A0A151NY00_ALLMI</name>
<feature type="region of interest" description="Disordered" evidence="6">
    <location>
        <begin position="658"/>
        <end position="698"/>
    </location>
</feature>
<dbReference type="STRING" id="8496.A0A151NY00"/>
<comment type="caution">
    <text evidence="10">The sequence shown here is derived from an EMBL/GenBank/DDBJ whole genome shotgun (WGS) entry which is preliminary data.</text>
</comment>
<keyword evidence="2" id="KW-0677">Repeat</keyword>
<dbReference type="SMART" id="SM00202">
    <property type="entry name" value="SR"/>
    <property type="match status" value="3"/>
</dbReference>